<evidence type="ECO:0000259" key="7">
    <source>
        <dbReference type="Pfam" id="PF00892"/>
    </source>
</evidence>
<dbReference type="Proteomes" id="UP000451233">
    <property type="component" value="Unassembled WGS sequence"/>
</dbReference>
<dbReference type="Pfam" id="PF00892">
    <property type="entry name" value="EamA"/>
    <property type="match status" value="2"/>
</dbReference>
<dbReference type="InterPro" id="IPR037185">
    <property type="entry name" value="EmrE-like"/>
</dbReference>
<dbReference type="EMBL" id="WVHS01000001">
    <property type="protein sequence ID" value="MXV13806.1"/>
    <property type="molecule type" value="Genomic_DNA"/>
</dbReference>
<feature type="domain" description="EamA" evidence="7">
    <location>
        <begin position="8"/>
        <end position="147"/>
    </location>
</feature>
<evidence type="ECO:0000313" key="8">
    <source>
        <dbReference type="EMBL" id="MXV13806.1"/>
    </source>
</evidence>
<evidence type="ECO:0000256" key="5">
    <source>
        <dbReference type="ARBA" id="ARBA00023136"/>
    </source>
</evidence>
<feature type="transmembrane region" description="Helical" evidence="6">
    <location>
        <begin position="40"/>
        <end position="58"/>
    </location>
</feature>
<feature type="transmembrane region" description="Helical" evidence="6">
    <location>
        <begin position="133"/>
        <end position="152"/>
    </location>
</feature>
<comment type="subcellular location">
    <subcellularLocation>
        <location evidence="1">Cell membrane</location>
        <topology evidence="1">Multi-pass membrane protein</topology>
    </subcellularLocation>
</comment>
<dbReference type="GO" id="GO:0005886">
    <property type="term" value="C:plasma membrane"/>
    <property type="evidence" value="ECO:0007669"/>
    <property type="project" value="UniProtKB-SubCell"/>
</dbReference>
<feature type="transmembrane region" description="Helical" evidence="6">
    <location>
        <begin position="103"/>
        <end position="121"/>
    </location>
</feature>
<keyword evidence="4 6" id="KW-1133">Transmembrane helix</keyword>
<feature type="domain" description="EamA" evidence="7">
    <location>
        <begin position="161"/>
        <end position="293"/>
    </location>
</feature>
<comment type="caution">
    <text evidence="8">The sequence shown here is derived from an EMBL/GenBank/DDBJ whole genome shotgun (WGS) entry which is preliminary data.</text>
</comment>
<feature type="transmembrane region" description="Helical" evidence="6">
    <location>
        <begin position="158"/>
        <end position="177"/>
    </location>
</feature>
<evidence type="ECO:0000256" key="2">
    <source>
        <dbReference type="ARBA" id="ARBA00022475"/>
    </source>
</evidence>
<feature type="transmembrane region" description="Helical" evidence="6">
    <location>
        <begin position="218"/>
        <end position="240"/>
    </location>
</feature>
<keyword evidence="5 6" id="KW-0472">Membrane</keyword>
<feature type="transmembrane region" description="Helical" evidence="6">
    <location>
        <begin position="252"/>
        <end position="270"/>
    </location>
</feature>
<dbReference type="RefSeq" id="WP_160904834.1">
    <property type="nucleotide sequence ID" value="NZ_WVHS01000001.1"/>
</dbReference>
<accession>A0A7K1XTG2</accession>
<evidence type="ECO:0000313" key="9">
    <source>
        <dbReference type="Proteomes" id="UP000451233"/>
    </source>
</evidence>
<evidence type="ECO:0000256" key="3">
    <source>
        <dbReference type="ARBA" id="ARBA00022692"/>
    </source>
</evidence>
<feature type="transmembrane region" description="Helical" evidence="6">
    <location>
        <begin position="276"/>
        <end position="293"/>
    </location>
</feature>
<sequence length="297" mass="32148">MKAHSNFRGFFFAVTAGICWGVSGTFVQFLLHTRGLNIEWLVSVRLLVAGSILLLLAAAKKDTSLTAIWHDRRNATSLLTFSLLGMLAVQYTFFSAIKYTNAATATILQFLGPVIIAGYLAIRQRRMPDLRQLLAIGLAVAGTFLLVTHGSFDTISISGEGLLWGIASAVTLAFYSLQPAALFKKFNMATIVGYSMVIGGIALSIGSHPWEVPGTWDLPTYLCTAFIFIPGTLVAFYIYLIAIKNIGAQTPSLLVSVEPVSAALLSVFWLGVPFGWTDLLGTAFILATIFLLTKGRE</sequence>
<dbReference type="PANTHER" id="PTHR32322:SF18">
    <property type="entry name" value="S-ADENOSYLMETHIONINE_S-ADENOSYLHOMOCYSTEINE TRANSPORTER"/>
    <property type="match status" value="1"/>
</dbReference>
<dbReference type="Gene3D" id="1.10.3730.20">
    <property type="match status" value="1"/>
</dbReference>
<protein>
    <submittedName>
        <fullName evidence="8">EamA family transporter</fullName>
    </submittedName>
</protein>
<dbReference type="PANTHER" id="PTHR32322">
    <property type="entry name" value="INNER MEMBRANE TRANSPORTER"/>
    <property type="match status" value="1"/>
</dbReference>
<proteinExistence type="predicted"/>
<name>A0A7K1XTG2_9SPHI</name>
<keyword evidence="9" id="KW-1185">Reference proteome</keyword>
<dbReference type="AlphaFoldDB" id="A0A7K1XTG2"/>
<evidence type="ECO:0000256" key="6">
    <source>
        <dbReference type="SAM" id="Phobius"/>
    </source>
</evidence>
<dbReference type="SUPFAM" id="SSF103481">
    <property type="entry name" value="Multidrug resistance efflux transporter EmrE"/>
    <property type="match status" value="2"/>
</dbReference>
<evidence type="ECO:0000256" key="1">
    <source>
        <dbReference type="ARBA" id="ARBA00004651"/>
    </source>
</evidence>
<dbReference type="InterPro" id="IPR000620">
    <property type="entry name" value="EamA_dom"/>
</dbReference>
<feature type="transmembrane region" description="Helical" evidence="6">
    <location>
        <begin position="189"/>
        <end position="206"/>
    </location>
</feature>
<dbReference type="InterPro" id="IPR050638">
    <property type="entry name" value="AA-Vitamin_Transporters"/>
</dbReference>
<keyword evidence="3 6" id="KW-0812">Transmembrane</keyword>
<evidence type="ECO:0000256" key="4">
    <source>
        <dbReference type="ARBA" id="ARBA00022989"/>
    </source>
</evidence>
<keyword evidence="2" id="KW-1003">Cell membrane</keyword>
<feature type="transmembrane region" description="Helical" evidence="6">
    <location>
        <begin position="78"/>
        <end position="97"/>
    </location>
</feature>
<organism evidence="8 9">
    <name type="scientific">Hufsiella ginkgonis</name>
    <dbReference type="NCBI Taxonomy" id="2695274"/>
    <lineage>
        <taxon>Bacteria</taxon>
        <taxon>Pseudomonadati</taxon>
        <taxon>Bacteroidota</taxon>
        <taxon>Sphingobacteriia</taxon>
        <taxon>Sphingobacteriales</taxon>
        <taxon>Sphingobacteriaceae</taxon>
        <taxon>Hufsiella</taxon>
    </lineage>
</organism>
<reference evidence="8 9" key="1">
    <citation type="submission" date="2019-11" db="EMBL/GenBank/DDBJ databases">
        <title>Pedobacter sp. HMF7056 Genome sequencing and assembly.</title>
        <authorList>
            <person name="Kang H."/>
            <person name="Kim H."/>
            <person name="Joh K."/>
        </authorList>
    </citation>
    <scope>NUCLEOTIDE SEQUENCE [LARGE SCALE GENOMIC DNA]</scope>
    <source>
        <strain evidence="8 9">HMF7056</strain>
    </source>
</reference>
<gene>
    <name evidence="8" type="ORF">GS398_00690</name>
</gene>